<dbReference type="GO" id="GO:0070062">
    <property type="term" value="C:extracellular exosome"/>
    <property type="evidence" value="ECO:0007669"/>
    <property type="project" value="TreeGrafter"/>
</dbReference>
<dbReference type="EMBL" id="JAUCMX010000020">
    <property type="protein sequence ID" value="KAK3515076.1"/>
    <property type="molecule type" value="Genomic_DNA"/>
</dbReference>
<dbReference type="PANTHER" id="PTHR11742">
    <property type="entry name" value="MANNOSYL-OLIGOSACCHARIDE ALPHA-1,2-MANNOSIDASE-RELATED"/>
    <property type="match status" value="1"/>
</dbReference>
<dbReference type="Proteomes" id="UP001274896">
    <property type="component" value="Unassembled WGS sequence"/>
</dbReference>
<organism evidence="6 7">
    <name type="scientific">Hemibagrus guttatus</name>
    <dbReference type="NCBI Taxonomy" id="175788"/>
    <lineage>
        <taxon>Eukaryota</taxon>
        <taxon>Metazoa</taxon>
        <taxon>Chordata</taxon>
        <taxon>Craniata</taxon>
        <taxon>Vertebrata</taxon>
        <taxon>Euteleostomi</taxon>
        <taxon>Actinopterygii</taxon>
        <taxon>Neopterygii</taxon>
        <taxon>Teleostei</taxon>
        <taxon>Ostariophysi</taxon>
        <taxon>Siluriformes</taxon>
        <taxon>Bagridae</taxon>
        <taxon>Hemibagrus</taxon>
    </lineage>
</organism>
<evidence type="ECO:0000256" key="1">
    <source>
        <dbReference type="ARBA" id="ARBA00001913"/>
    </source>
</evidence>
<accession>A0AAE0Q745</accession>
<evidence type="ECO:0008006" key="8">
    <source>
        <dbReference type="Google" id="ProtNLM"/>
    </source>
</evidence>
<evidence type="ECO:0000256" key="2">
    <source>
        <dbReference type="ARBA" id="ARBA00004922"/>
    </source>
</evidence>
<dbReference type="InterPro" id="IPR050749">
    <property type="entry name" value="Glycosyl_Hydrolase_47"/>
</dbReference>
<dbReference type="GO" id="GO:0005509">
    <property type="term" value="F:calcium ion binding"/>
    <property type="evidence" value="ECO:0007669"/>
    <property type="project" value="InterPro"/>
</dbReference>
<dbReference type="GO" id="GO:0000139">
    <property type="term" value="C:Golgi membrane"/>
    <property type="evidence" value="ECO:0007669"/>
    <property type="project" value="TreeGrafter"/>
</dbReference>
<evidence type="ECO:0000256" key="5">
    <source>
        <dbReference type="ARBA" id="ARBA00023157"/>
    </source>
</evidence>
<comment type="cofactor">
    <cofactor evidence="1">
        <name>Ca(2+)</name>
        <dbReference type="ChEBI" id="CHEBI:29108"/>
    </cofactor>
</comment>
<proteinExistence type="inferred from homology"/>
<keyword evidence="7" id="KW-1185">Reference proteome</keyword>
<dbReference type="GO" id="GO:0004571">
    <property type="term" value="F:mannosyl-oligosaccharide 1,2-alpha-mannosidase activity"/>
    <property type="evidence" value="ECO:0007669"/>
    <property type="project" value="InterPro"/>
</dbReference>
<keyword evidence="4" id="KW-0378">Hydrolase</keyword>
<keyword evidence="5" id="KW-1015">Disulfide bond</keyword>
<dbReference type="InterPro" id="IPR012341">
    <property type="entry name" value="6hp_glycosidase-like_sf"/>
</dbReference>
<dbReference type="SUPFAM" id="SSF48225">
    <property type="entry name" value="Seven-hairpin glycosidases"/>
    <property type="match status" value="1"/>
</dbReference>
<comment type="caution">
    <text evidence="6">The sequence shown here is derived from an EMBL/GenBank/DDBJ whole genome shotgun (WGS) entry which is preliminary data.</text>
</comment>
<dbReference type="GO" id="GO:0005975">
    <property type="term" value="P:carbohydrate metabolic process"/>
    <property type="evidence" value="ECO:0007669"/>
    <property type="project" value="InterPro"/>
</dbReference>
<evidence type="ECO:0000313" key="6">
    <source>
        <dbReference type="EMBL" id="KAK3515076.1"/>
    </source>
</evidence>
<protein>
    <recommendedName>
        <fullName evidence="8">Alpha-1,2-Mannosidase</fullName>
    </recommendedName>
</protein>
<dbReference type="AlphaFoldDB" id="A0AAE0Q745"/>
<gene>
    <name evidence="6" type="ORF">QTP70_006043</name>
</gene>
<dbReference type="InterPro" id="IPR036026">
    <property type="entry name" value="Seven-hairpin_glycosidases"/>
</dbReference>
<name>A0AAE0Q745_9TELE</name>
<reference evidence="6" key="1">
    <citation type="submission" date="2023-06" db="EMBL/GenBank/DDBJ databases">
        <title>Male Hemibagrus guttatus genome.</title>
        <authorList>
            <person name="Bian C."/>
        </authorList>
    </citation>
    <scope>NUCLEOTIDE SEQUENCE</scope>
    <source>
        <strain evidence="6">Male_cb2023</strain>
        <tissue evidence="6">Muscle</tissue>
    </source>
</reference>
<dbReference type="GO" id="GO:0005783">
    <property type="term" value="C:endoplasmic reticulum"/>
    <property type="evidence" value="ECO:0007669"/>
    <property type="project" value="TreeGrafter"/>
</dbReference>
<dbReference type="InterPro" id="IPR001382">
    <property type="entry name" value="Glyco_hydro_47"/>
</dbReference>
<comment type="pathway">
    <text evidence="2">Protein modification; protein glycosylation.</text>
</comment>
<evidence type="ECO:0000256" key="4">
    <source>
        <dbReference type="ARBA" id="ARBA00022801"/>
    </source>
</evidence>
<dbReference type="Pfam" id="PF01532">
    <property type="entry name" value="Glyco_hydro_47"/>
    <property type="match status" value="1"/>
</dbReference>
<dbReference type="Gene3D" id="1.50.10.10">
    <property type="match status" value="1"/>
</dbReference>
<evidence type="ECO:0000256" key="3">
    <source>
        <dbReference type="ARBA" id="ARBA00007658"/>
    </source>
</evidence>
<dbReference type="PANTHER" id="PTHR11742:SF28">
    <property type="entry name" value="MANNOSYL-OLIGOSACCHARIDE 1,2-ALPHA-MANNOSIDASE IC"/>
    <property type="match status" value="1"/>
</dbReference>
<evidence type="ECO:0000313" key="7">
    <source>
        <dbReference type="Proteomes" id="UP001274896"/>
    </source>
</evidence>
<sequence length="169" mass="18939">MDPPVFLLSPFPYRPRDSISEQEVTAFGGPEPVFRPVLGVCTGVWGCVRGGLRGATIVDSLDSLYIMGLTEDYKEAKEWIRTSLDLDLSTAIDSNSARIDCFLQRVFDQQDSFQIKHSPKVCLVQLLTALLLFLGFSGKREGARLEKDIARVQTNPIIMDAETGRWREN</sequence>
<comment type="similarity">
    <text evidence="3">Belongs to the glycosyl hydrolase 47 family.</text>
</comment>